<accession>A0A932MPK8</accession>
<evidence type="ECO:0000313" key="3">
    <source>
        <dbReference type="Proteomes" id="UP000782312"/>
    </source>
</evidence>
<dbReference type="EMBL" id="JACPUR010000035">
    <property type="protein sequence ID" value="MBI3128742.1"/>
    <property type="molecule type" value="Genomic_DNA"/>
</dbReference>
<gene>
    <name evidence="2" type="ORF">HYZ11_14150</name>
</gene>
<protein>
    <submittedName>
        <fullName evidence="2">Uncharacterized protein</fullName>
    </submittedName>
</protein>
<dbReference type="AlphaFoldDB" id="A0A932MPK8"/>
<dbReference type="InterPro" id="IPR013211">
    <property type="entry name" value="LVIVD"/>
</dbReference>
<evidence type="ECO:0000256" key="1">
    <source>
        <dbReference type="SAM" id="MobiDB-lite"/>
    </source>
</evidence>
<dbReference type="SUPFAM" id="SSF69322">
    <property type="entry name" value="Tricorn protease domain 2"/>
    <property type="match status" value="1"/>
</dbReference>
<dbReference type="Proteomes" id="UP000782312">
    <property type="component" value="Unassembled WGS sequence"/>
</dbReference>
<organism evidence="2 3">
    <name type="scientific">Tectimicrobiota bacterium</name>
    <dbReference type="NCBI Taxonomy" id="2528274"/>
    <lineage>
        <taxon>Bacteria</taxon>
        <taxon>Pseudomonadati</taxon>
        <taxon>Nitrospinota/Tectimicrobiota group</taxon>
        <taxon>Candidatus Tectimicrobiota</taxon>
    </lineage>
</organism>
<comment type="caution">
    <text evidence="2">The sequence shown here is derived from an EMBL/GenBank/DDBJ whole genome shotgun (WGS) entry which is preliminary data.</text>
</comment>
<proteinExistence type="predicted"/>
<dbReference type="Pfam" id="PF08309">
    <property type="entry name" value="LVIVD"/>
    <property type="match status" value="2"/>
</dbReference>
<reference evidence="2" key="1">
    <citation type="submission" date="2020-07" db="EMBL/GenBank/DDBJ databases">
        <title>Huge and variable diversity of episymbiotic CPR bacteria and DPANN archaea in groundwater ecosystems.</title>
        <authorList>
            <person name="He C.Y."/>
            <person name="Keren R."/>
            <person name="Whittaker M."/>
            <person name="Farag I.F."/>
            <person name="Doudna J."/>
            <person name="Cate J.H.D."/>
            <person name="Banfield J.F."/>
        </authorList>
    </citation>
    <scope>NUCLEOTIDE SEQUENCE</scope>
    <source>
        <strain evidence="2">NC_groundwater_763_Ag_S-0.2um_68_21</strain>
    </source>
</reference>
<evidence type="ECO:0000313" key="2">
    <source>
        <dbReference type="EMBL" id="MBI3128742.1"/>
    </source>
</evidence>
<sequence length="423" mass="47927">MPRPHYDAPPRAGDTMIPYGQEPSRLAGPRPEMKKNTRLVGHTDLDGWGDTFQIQVRDGVAYVAASGALGHNGMTVLDVSDPSRPRVVHRIVDRPSARTHKLLLVEDALYTNSEKVPGIDDPEAVGGMRIFDLGDRRKPRFVNWIEGEGRGVHRPIHDRERKLLYCSAFKEGCRGKVMNIYDVRDPFKPELLSQSWIEGQNEGAGEKPSWDFEQVGWGCWLHEANPWGNYATCGFWNGGIALFDTSDPRRPRFLWRHNPHETHGWPGAYHTFLVPPGGEFAVVTTECVTMNCAHPPAFVTFYDMRNPLHPLPISTYHPAEIDPVSMRPRDMSWCETGARYGAHNVWLDMRRDDLVYIVWYNGGLRIIDWSNPFRPKEAGYYVPAGNAEKFCPQSNDVFVDRATGLAYVGDRWGLGMHIVEYTG</sequence>
<feature type="region of interest" description="Disordered" evidence="1">
    <location>
        <begin position="1"/>
        <end position="32"/>
    </location>
</feature>
<name>A0A932MPK8_UNCTE</name>